<keyword evidence="1" id="KW-0812">Transmembrane</keyword>
<name>A0ABX8SIU5_9ACTN</name>
<sequence>MRLRSDQGVATVIACVAIAVILIVTILVVQVGAGVALRHRAQSAADLGALAAAAALDQGDEAACAVATRLVDRVGVRVRRCSPQGWDIVLEVGIAAALGPFGRREVRAVARAGPVPE</sequence>
<keyword evidence="4" id="KW-1185">Reference proteome</keyword>
<evidence type="ECO:0000313" key="3">
    <source>
        <dbReference type="EMBL" id="QXQ15616.1"/>
    </source>
</evidence>
<dbReference type="Proteomes" id="UP000887023">
    <property type="component" value="Chromosome"/>
</dbReference>
<organism evidence="3 4">
    <name type="scientific">Skermania pinensis</name>
    <dbReference type="NCBI Taxonomy" id="39122"/>
    <lineage>
        <taxon>Bacteria</taxon>
        <taxon>Bacillati</taxon>
        <taxon>Actinomycetota</taxon>
        <taxon>Actinomycetes</taxon>
        <taxon>Mycobacteriales</taxon>
        <taxon>Gordoniaceae</taxon>
        <taxon>Skermania</taxon>
    </lineage>
</organism>
<accession>A0ABX8SIU5</accession>
<feature type="transmembrane region" description="Helical" evidence="1">
    <location>
        <begin position="12"/>
        <end position="37"/>
    </location>
</feature>
<protein>
    <submittedName>
        <fullName evidence="3">Flp pilus-assembly TadE/G-like family protein</fullName>
    </submittedName>
</protein>
<dbReference type="InterPro" id="IPR028087">
    <property type="entry name" value="Tad_N"/>
</dbReference>
<dbReference type="InterPro" id="IPR021202">
    <property type="entry name" value="Rv3654c-like"/>
</dbReference>
<keyword evidence="1" id="KW-0472">Membrane</keyword>
<dbReference type="EMBL" id="CP079105">
    <property type="protein sequence ID" value="QXQ15616.1"/>
    <property type="molecule type" value="Genomic_DNA"/>
</dbReference>
<keyword evidence="1" id="KW-1133">Transmembrane helix</keyword>
<evidence type="ECO:0000259" key="2">
    <source>
        <dbReference type="Pfam" id="PF13400"/>
    </source>
</evidence>
<evidence type="ECO:0000256" key="1">
    <source>
        <dbReference type="SAM" id="Phobius"/>
    </source>
</evidence>
<dbReference type="Pfam" id="PF13400">
    <property type="entry name" value="Tad"/>
    <property type="match status" value="1"/>
</dbReference>
<proteinExistence type="predicted"/>
<reference evidence="3" key="1">
    <citation type="submission" date="2021-07" db="EMBL/GenBank/DDBJ databases">
        <title>Candidatus Kaistella beijingensis sp. nov. isolated from a municipal wastewater treatment plant is involved in sludge foaming.</title>
        <authorList>
            <person name="Song Y."/>
            <person name="Liu S.-J."/>
        </authorList>
    </citation>
    <scope>NUCLEOTIDE SEQUENCE</scope>
    <source>
        <strain evidence="3">DSM 43998</strain>
    </source>
</reference>
<gene>
    <name evidence="3" type="ORF">KV203_01845</name>
</gene>
<evidence type="ECO:0000313" key="4">
    <source>
        <dbReference type="Proteomes" id="UP000887023"/>
    </source>
</evidence>
<dbReference type="NCBIfam" id="TIGR03816">
    <property type="entry name" value="tadE_like_DECH"/>
    <property type="match status" value="1"/>
</dbReference>
<feature type="domain" description="Putative Flp pilus-assembly TadG-like N-terminal" evidence="2">
    <location>
        <begin position="8"/>
        <end position="55"/>
    </location>
</feature>